<name>A0AAU8JCH2_9CYAN</name>
<protein>
    <submittedName>
        <fullName evidence="1">Uncharacterized protein</fullName>
    </submittedName>
</protein>
<proteinExistence type="predicted"/>
<reference evidence="1" key="1">
    <citation type="submission" date="2024-07" db="EMBL/GenBank/DDBJ databases">
        <authorList>
            <person name="Kim Y.J."/>
            <person name="Jeong J.Y."/>
        </authorList>
    </citation>
    <scope>NUCLEOTIDE SEQUENCE</scope>
    <source>
        <strain evidence="1">GIHE-MW2</strain>
    </source>
</reference>
<sequence length="56" mass="6335">MAIKFGFGATVPFLNRHQKSEKQNARELPQFAMTADESQNSRDRAIHYLGNLITGQ</sequence>
<evidence type="ECO:0000313" key="1">
    <source>
        <dbReference type="EMBL" id="XCM36203.1"/>
    </source>
</evidence>
<dbReference type="EMBL" id="CP159837">
    <property type="protein sequence ID" value="XCM36203.1"/>
    <property type="molecule type" value="Genomic_DNA"/>
</dbReference>
<dbReference type="AlphaFoldDB" id="A0AAU8JCH2"/>
<dbReference type="RefSeq" id="WP_156331417.1">
    <property type="nucleotide sequence ID" value="NZ_CP159837.1"/>
</dbReference>
<accession>A0AAU8JCH2</accession>
<organism evidence="1">
    <name type="scientific">Planktothricoides raciborskii GIHE-MW2</name>
    <dbReference type="NCBI Taxonomy" id="2792601"/>
    <lineage>
        <taxon>Bacteria</taxon>
        <taxon>Bacillati</taxon>
        <taxon>Cyanobacteriota</taxon>
        <taxon>Cyanophyceae</taxon>
        <taxon>Oscillatoriophycideae</taxon>
        <taxon>Oscillatoriales</taxon>
        <taxon>Oscillatoriaceae</taxon>
        <taxon>Planktothricoides</taxon>
    </lineage>
</organism>
<gene>
    <name evidence="1" type="ORF">ABWT76_004943</name>
</gene>